<comment type="caution">
    <text evidence="2">The sequence shown here is derived from an EMBL/GenBank/DDBJ whole genome shotgun (WGS) entry which is preliminary data.</text>
</comment>
<dbReference type="Pfam" id="PF01636">
    <property type="entry name" value="APH"/>
    <property type="match status" value="1"/>
</dbReference>
<protein>
    <submittedName>
        <fullName evidence="2">Phosphotransferase enzyme family</fullName>
    </submittedName>
</protein>
<evidence type="ECO:0000259" key="1">
    <source>
        <dbReference type="Pfam" id="PF01636"/>
    </source>
</evidence>
<feature type="domain" description="Aminoglycoside phosphotransferase" evidence="1">
    <location>
        <begin position="57"/>
        <end position="222"/>
    </location>
</feature>
<dbReference type="SUPFAM" id="SSF56112">
    <property type="entry name" value="Protein kinase-like (PK-like)"/>
    <property type="match status" value="1"/>
</dbReference>
<dbReference type="InterPro" id="IPR011009">
    <property type="entry name" value="Kinase-like_dom_sf"/>
</dbReference>
<sequence length="270" mass="29527">MVTHVIPNRRGRSCDLAATLVLADQQRVFVKGVSGVSRRMWFLRNESTAPRLAGDLAPRVLFHADFDQDDWLVVVFEHVEGRAADFTPGSGDLPRIAGTLDQLSGTTAPGVRSLRERWSGGQKWRALVEDNQVGGWAEKCLSELTKWEAVAPELLVGDALLHTDLHQDQFIIGADGSVRVIDWGWPASGAPWVDVAFLVIRLIAAGHTPAEAERWAAGVPAWSTADGDAVTAFACYVSGLWSTWALTKEGLGWRASCARRYAAWRLGQDV</sequence>
<dbReference type="EMBL" id="JAMTCK010000020">
    <property type="protein sequence ID" value="MCP2169697.1"/>
    <property type="molecule type" value="Genomic_DNA"/>
</dbReference>
<dbReference type="Gene3D" id="3.90.1200.10">
    <property type="match status" value="1"/>
</dbReference>
<keyword evidence="3" id="KW-1185">Reference proteome</keyword>
<evidence type="ECO:0000313" key="2">
    <source>
        <dbReference type="EMBL" id="MCP2169697.1"/>
    </source>
</evidence>
<organism evidence="2 3">
    <name type="scientific">Goodfellowiella coeruleoviolacea</name>
    <dbReference type="NCBI Taxonomy" id="334858"/>
    <lineage>
        <taxon>Bacteria</taxon>
        <taxon>Bacillati</taxon>
        <taxon>Actinomycetota</taxon>
        <taxon>Actinomycetes</taxon>
        <taxon>Pseudonocardiales</taxon>
        <taxon>Pseudonocardiaceae</taxon>
        <taxon>Goodfellowiella</taxon>
    </lineage>
</organism>
<gene>
    <name evidence="2" type="ORF">LX83_006583</name>
</gene>
<accession>A0AAE3GK18</accession>
<dbReference type="AlphaFoldDB" id="A0AAE3GK18"/>
<dbReference type="Proteomes" id="UP001206128">
    <property type="component" value="Unassembled WGS sequence"/>
</dbReference>
<evidence type="ECO:0000313" key="3">
    <source>
        <dbReference type="Proteomes" id="UP001206128"/>
    </source>
</evidence>
<reference evidence="2" key="1">
    <citation type="submission" date="2022-06" db="EMBL/GenBank/DDBJ databases">
        <title>Genomic Encyclopedia of Archaeal and Bacterial Type Strains, Phase II (KMG-II): from individual species to whole genera.</title>
        <authorList>
            <person name="Goeker M."/>
        </authorList>
    </citation>
    <scope>NUCLEOTIDE SEQUENCE</scope>
    <source>
        <strain evidence="2">DSM 43935</strain>
    </source>
</reference>
<dbReference type="InterPro" id="IPR002575">
    <property type="entry name" value="Aminoglycoside_PTrfase"/>
</dbReference>
<proteinExistence type="predicted"/>
<name>A0AAE3GK18_9PSEU</name>